<dbReference type="Gene3D" id="1.10.30.50">
    <property type="match status" value="1"/>
</dbReference>
<proteinExistence type="predicted"/>
<dbReference type="SMART" id="SM00507">
    <property type="entry name" value="HNHc"/>
    <property type="match status" value="1"/>
</dbReference>
<gene>
    <name evidence="2" type="ORF">GUA46_07905</name>
</gene>
<reference evidence="2 3" key="1">
    <citation type="submission" date="2020-01" db="EMBL/GenBank/DDBJ databases">
        <title>Draft Genome Analysis of Muricauda sp. HICW Isolated from coastal seawater of PR China.</title>
        <authorList>
            <person name="Chen M.-X."/>
        </authorList>
    </citation>
    <scope>NUCLEOTIDE SEQUENCE [LARGE SCALE GENOMIC DNA]</scope>
    <source>
        <strain evidence="2 3">HICW</strain>
    </source>
</reference>
<name>A0A850NAK8_9FLAO</name>
<dbReference type="CDD" id="cd00085">
    <property type="entry name" value="HNHc"/>
    <property type="match status" value="1"/>
</dbReference>
<dbReference type="RefSeq" id="WP_176620038.1">
    <property type="nucleotide sequence ID" value="NZ_WYET01000004.1"/>
</dbReference>
<dbReference type="EMBL" id="WYET01000004">
    <property type="protein sequence ID" value="NVN18261.1"/>
    <property type="molecule type" value="Genomic_DNA"/>
</dbReference>
<dbReference type="InterPro" id="IPR002711">
    <property type="entry name" value="HNH"/>
</dbReference>
<dbReference type="AlphaFoldDB" id="A0A850NAK8"/>
<accession>A0A850NAK8</accession>
<organism evidence="2 3">
    <name type="scientific">Flagellimonas chongwuensis</name>
    <dbReference type="NCBI Taxonomy" id="2697365"/>
    <lineage>
        <taxon>Bacteria</taxon>
        <taxon>Pseudomonadati</taxon>
        <taxon>Bacteroidota</taxon>
        <taxon>Flavobacteriia</taxon>
        <taxon>Flavobacteriales</taxon>
        <taxon>Flavobacteriaceae</taxon>
        <taxon>Flagellimonas</taxon>
    </lineage>
</organism>
<comment type="caution">
    <text evidence="2">The sequence shown here is derived from an EMBL/GenBank/DDBJ whole genome shotgun (WGS) entry which is preliminary data.</text>
</comment>
<dbReference type="GO" id="GO:0004519">
    <property type="term" value="F:endonuclease activity"/>
    <property type="evidence" value="ECO:0007669"/>
    <property type="project" value="InterPro"/>
</dbReference>
<dbReference type="GO" id="GO:0003676">
    <property type="term" value="F:nucleic acid binding"/>
    <property type="evidence" value="ECO:0007669"/>
    <property type="project" value="InterPro"/>
</dbReference>
<protein>
    <recommendedName>
        <fullName evidence="1">HNH nuclease domain-containing protein</fullName>
    </recommendedName>
</protein>
<feature type="domain" description="HNH nuclease" evidence="1">
    <location>
        <begin position="114"/>
        <end position="173"/>
    </location>
</feature>
<keyword evidence="3" id="KW-1185">Reference proteome</keyword>
<dbReference type="GO" id="GO:0008270">
    <property type="term" value="F:zinc ion binding"/>
    <property type="evidence" value="ECO:0007669"/>
    <property type="project" value="InterPro"/>
</dbReference>
<dbReference type="InterPro" id="IPR003615">
    <property type="entry name" value="HNH_nuc"/>
</dbReference>
<evidence type="ECO:0000259" key="1">
    <source>
        <dbReference type="SMART" id="SM00507"/>
    </source>
</evidence>
<sequence length="210" mass="24233">MMKGRMINEILQLGAAHALYFHQGNWYHHLKRFPGVLIDSGGYLWFETKEKFANSKDIKIKERVNIYGGISSKKGYIKFSAEQLLKIEEEICSTDEEVALRKLRTTNLVLRNIGLAQKLKETYNYRCQICGNQIPIGTNNYYAEVHHIKPLGKPHNGPDVLENMICVCPNCHVLLDYNAIFLSQHSILSKHKIKKEFVDYHNSQLKAKKT</sequence>
<evidence type="ECO:0000313" key="3">
    <source>
        <dbReference type="Proteomes" id="UP000558089"/>
    </source>
</evidence>
<evidence type="ECO:0000313" key="2">
    <source>
        <dbReference type="EMBL" id="NVN18261.1"/>
    </source>
</evidence>
<dbReference type="Pfam" id="PF01844">
    <property type="entry name" value="HNH"/>
    <property type="match status" value="1"/>
</dbReference>
<dbReference type="Proteomes" id="UP000558089">
    <property type="component" value="Unassembled WGS sequence"/>
</dbReference>